<dbReference type="EMBL" id="FNXB01000114">
    <property type="protein sequence ID" value="SEI22180.1"/>
    <property type="molecule type" value="Genomic_DNA"/>
</dbReference>
<evidence type="ECO:0000313" key="2">
    <source>
        <dbReference type="EMBL" id="SEI22180.1"/>
    </source>
</evidence>
<sequence>MRQQGEKAATEDSCNGRDKPRTAGEDNDKLYGGPGDDVLYAGDGRDYLTGVADHDTFVFAFDAVSPDTDGFGANIINNASQSGYP</sequence>
<proteinExistence type="predicted"/>
<gene>
    <name evidence="2" type="primary">nodO_1</name>
    <name evidence="2" type="ORF">RTCCBAU85039_6805</name>
    <name evidence="3" type="ORF">SAMN05216228_10932</name>
</gene>
<keyword evidence="5" id="KW-1185">Reference proteome</keyword>
<dbReference type="Pfam" id="PF00353">
    <property type="entry name" value="HemolysinCabind"/>
    <property type="match status" value="1"/>
</dbReference>
<dbReference type="Proteomes" id="UP000198939">
    <property type="component" value="Unassembled WGS sequence"/>
</dbReference>
<evidence type="ECO:0000313" key="4">
    <source>
        <dbReference type="Proteomes" id="UP000183063"/>
    </source>
</evidence>
<dbReference type="AlphaFoldDB" id="A0A1H8X298"/>
<dbReference type="InterPro" id="IPR001343">
    <property type="entry name" value="Hemolysn_Ca-bd"/>
</dbReference>
<dbReference type="Proteomes" id="UP000183063">
    <property type="component" value="Unassembled WGS sequence"/>
</dbReference>
<dbReference type="PRINTS" id="PR00313">
    <property type="entry name" value="CABNDNGRPT"/>
</dbReference>
<evidence type="ECO:0000256" key="1">
    <source>
        <dbReference type="SAM" id="MobiDB-lite"/>
    </source>
</evidence>
<accession>A0A1H8X298</accession>
<dbReference type="OrthoDB" id="8355933at2"/>
<organism evidence="2 4">
    <name type="scientific">Rhizobium tibeticum</name>
    <dbReference type="NCBI Taxonomy" id="501024"/>
    <lineage>
        <taxon>Bacteria</taxon>
        <taxon>Pseudomonadati</taxon>
        <taxon>Pseudomonadota</taxon>
        <taxon>Alphaproteobacteria</taxon>
        <taxon>Hyphomicrobiales</taxon>
        <taxon>Rhizobiaceae</taxon>
        <taxon>Rhizobium/Agrobacterium group</taxon>
        <taxon>Rhizobium</taxon>
    </lineage>
</organism>
<reference evidence="4" key="1">
    <citation type="submission" date="2016-10" db="EMBL/GenBank/DDBJ databases">
        <authorList>
            <person name="Wibberg D."/>
        </authorList>
    </citation>
    <scope>NUCLEOTIDE SEQUENCE [LARGE SCALE GENOMIC DNA]</scope>
</reference>
<dbReference type="GO" id="GO:0005509">
    <property type="term" value="F:calcium ion binding"/>
    <property type="evidence" value="ECO:0007669"/>
    <property type="project" value="InterPro"/>
</dbReference>
<name>A0A1H8X298_9HYPH</name>
<feature type="compositionally biased region" description="Basic and acidic residues" evidence="1">
    <location>
        <begin position="1"/>
        <end position="29"/>
    </location>
</feature>
<evidence type="ECO:0000313" key="5">
    <source>
        <dbReference type="Proteomes" id="UP000198939"/>
    </source>
</evidence>
<reference evidence="3 5" key="3">
    <citation type="submission" date="2016-10" db="EMBL/GenBank/DDBJ databases">
        <authorList>
            <person name="Varghese N."/>
            <person name="Submissions S."/>
        </authorList>
    </citation>
    <scope>NUCLEOTIDE SEQUENCE [LARGE SCALE GENOMIC DNA]</scope>
    <source>
        <strain evidence="3 5">CGMCC 1.7071</strain>
    </source>
</reference>
<dbReference type="SUPFAM" id="SSF51120">
    <property type="entry name" value="beta-Roll"/>
    <property type="match status" value="1"/>
</dbReference>
<reference evidence="2" key="2">
    <citation type="submission" date="2016-10" db="EMBL/GenBank/DDBJ databases">
        <authorList>
            <person name="de Groot N.N."/>
        </authorList>
    </citation>
    <scope>NUCLEOTIDE SEQUENCE [LARGE SCALE GENOMIC DNA]</scope>
    <source>
        <strain evidence="2">CCBAU85039</strain>
    </source>
</reference>
<dbReference type="InterPro" id="IPR011049">
    <property type="entry name" value="Serralysin-like_metalloprot_C"/>
</dbReference>
<dbReference type="Gene3D" id="2.150.10.10">
    <property type="entry name" value="Serralysin-like metalloprotease, C-terminal"/>
    <property type="match status" value="1"/>
</dbReference>
<dbReference type="RefSeq" id="WP_072382277.1">
    <property type="nucleotide sequence ID" value="NZ_FNXB01000114.1"/>
</dbReference>
<dbReference type="EMBL" id="FOCV01000093">
    <property type="protein sequence ID" value="SEP33996.1"/>
    <property type="molecule type" value="Genomic_DNA"/>
</dbReference>
<feature type="region of interest" description="Disordered" evidence="1">
    <location>
        <begin position="1"/>
        <end position="34"/>
    </location>
</feature>
<evidence type="ECO:0000313" key="3">
    <source>
        <dbReference type="EMBL" id="SEP33996.1"/>
    </source>
</evidence>
<dbReference type="STRING" id="501024.RTCCBAU85039_6805"/>
<protein>
    <submittedName>
        <fullName evidence="2">Nodulation protein O</fullName>
    </submittedName>
</protein>